<keyword evidence="3" id="KW-1185">Reference proteome</keyword>
<organism evidence="2 3">
    <name type="scientific">Flavobacterium suzhouense</name>
    <dbReference type="NCBI Taxonomy" id="1529638"/>
    <lineage>
        <taxon>Bacteria</taxon>
        <taxon>Pseudomonadati</taxon>
        <taxon>Bacteroidota</taxon>
        <taxon>Flavobacteriia</taxon>
        <taxon>Flavobacteriales</taxon>
        <taxon>Flavobacteriaceae</taxon>
        <taxon>Flavobacterium</taxon>
    </lineage>
</organism>
<feature type="transmembrane region" description="Helical" evidence="1">
    <location>
        <begin position="136"/>
        <end position="157"/>
    </location>
</feature>
<evidence type="ECO:0000313" key="3">
    <source>
        <dbReference type="Proteomes" id="UP001597480"/>
    </source>
</evidence>
<protein>
    <recommendedName>
        <fullName evidence="4">DUF1129 family protein</fullName>
    </recommendedName>
</protein>
<dbReference type="RefSeq" id="WP_379820829.1">
    <property type="nucleotide sequence ID" value="NZ_JBHUMD010000024.1"/>
</dbReference>
<proteinExistence type="predicted"/>
<gene>
    <name evidence="2" type="ORF">ACFSR3_09915</name>
</gene>
<comment type="caution">
    <text evidence="2">The sequence shown here is derived from an EMBL/GenBank/DDBJ whole genome shotgun (WGS) entry which is preliminary data.</text>
</comment>
<accession>A0ABW5NWB2</accession>
<name>A0ABW5NWB2_9FLAO</name>
<sequence>MKLTKEQIAKIEEYLVKDRIFYDDIRMEMTDHIAATLEEKLKEDGDFELALKEYMNSHLKVKLLTAVREQEVLRDKQNRNTIFRQLAGKRGIIFFILLCTVIELSTFEVWAFRFFEAIMMLGIFAYMIVERWMPGNYLFVKRIYSVSMFYYMLPVLFALKINKLLGEAQWVYCINGVLLSLIFTLAYLTLRMNNDIKTNRYA</sequence>
<feature type="transmembrane region" description="Helical" evidence="1">
    <location>
        <begin position="169"/>
        <end position="190"/>
    </location>
</feature>
<keyword evidence="1" id="KW-1133">Transmembrane helix</keyword>
<reference evidence="3" key="1">
    <citation type="journal article" date="2019" name="Int. J. Syst. Evol. Microbiol.">
        <title>The Global Catalogue of Microorganisms (GCM) 10K type strain sequencing project: providing services to taxonomists for standard genome sequencing and annotation.</title>
        <authorList>
            <consortium name="The Broad Institute Genomics Platform"/>
            <consortium name="The Broad Institute Genome Sequencing Center for Infectious Disease"/>
            <person name="Wu L."/>
            <person name="Ma J."/>
        </authorList>
    </citation>
    <scope>NUCLEOTIDE SEQUENCE [LARGE SCALE GENOMIC DNA]</scope>
    <source>
        <strain evidence="3">KCTC 42107</strain>
    </source>
</reference>
<feature type="transmembrane region" description="Helical" evidence="1">
    <location>
        <begin position="86"/>
        <end position="104"/>
    </location>
</feature>
<keyword evidence="1" id="KW-0472">Membrane</keyword>
<keyword evidence="1" id="KW-0812">Transmembrane</keyword>
<evidence type="ECO:0000313" key="2">
    <source>
        <dbReference type="EMBL" id="MFD2602369.1"/>
    </source>
</evidence>
<evidence type="ECO:0000256" key="1">
    <source>
        <dbReference type="SAM" id="Phobius"/>
    </source>
</evidence>
<evidence type="ECO:0008006" key="4">
    <source>
        <dbReference type="Google" id="ProtNLM"/>
    </source>
</evidence>
<dbReference type="EMBL" id="JBHUMD010000024">
    <property type="protein sequence ID" value="MFD2602369.1"/>
    <property type="molecule type" value="Genomic_DNA"/>
</dbReference>
<feature type="transmembrane region" description="Helical" evidence="1">
    <location>
        <begin position="110"/>
        <end position="129"/>
    </location>
</feature>
<dbReference type="Proteomes" id="UP001597480">
    <property type="component" value="Unassembled WGS sequence"/>
</dbReference>